<feature type="compositionally biased region" description="Low complexity" evidence="1">
    <location>
        <begin position="10"/>
        <end position="29"/>
    </location>
</feature>
<reference evidence="2 3" key="1">
    <citation type="journal article" date="2019" name="J. Hered.">
        <title>An Improved Genome Assembly for Drosophila navojoa, the Basal Species in the mojavensis Cluster.</title>
        <authorList>
            <person name="Vanderlinde T."/>
            <person name="Dupim E.G."/>
            <person name="Nazario-Yepiz N.O."/>
            <person name="Carvalho A.B."/>
        </authorList>
    </citation>
    <scope>NUCLEOTIDE SEQUENCE [LARGE SCALE GENOMIC DNA]</scope>
    <source>
        <strain evidence="2">Navoj_Jal97</strain>
        <tissue evidence="2">Whole organism</tissue>
    </source>
</reference>
<feature type="region of interest" description="Disordered" evidence="1">
    <location>
        <begin position="99"/>
        <end position="143"/>
    </location>
</feature>
<keyword evidence="3" id="KW-1185">Reference proteome</keyword>
<feature type="region of interest" description="Disordered" evidence="1">
    <location>
        <begin position="1"/>
        <end position="29"/>
    </location>
</feature>
<evidence type="ECO:0000313" key="2">
    <source>
        <dbReference type="EMBL" id="TDG44530.1"/>
    </source>
</evidence>
<dbReference type="AlphaFoldDB" id="A0A484B914"/>
<evidence type="ECO:0000256" key="1">
    <source>
        <dbReference type="SAM" id="MobiDB-lite"/>
    </source>
</evidence>
<feature type="compositionally biased region" description="Low complexity" evidence="1">
    <location>
        <begin position="124"/>
        <end position="133"/>
    </location>
</feature>
<evidence type="ECO:0000313" key="3">
    <source>
        <dbReference type="Proteomes" id="UP000295192"/>
    </source>
</evidence>
<dbReference type="Proteomes" id="UP000295192">
    <property type="component" value="Unassembled WGS sequence"/>
</dbReference>
<feature type="compositionally biased region" description="Polar residues" evidence="1">
    <location>
        <begin position="101"/>
        <end position="113"/>
    </location>
</feature>
<dbReference type="EMBL" id="LSRL02000102">
    <property type="protein sequence ID" value="TDG44530.1"/>
    <property type="molecule type" value="Genomic_DNA"/>
</dbReference>
<protein>
    <submittedName>
        <fullName evidence="2">Uncharacterized protein</fullName>
    </submittedName>
</protein>
<sequence>MTTTTTIRIQNDNDNANSNNSNNNKQTNNAHTKINARGFLLEGVTPTAPPDVPPRNPTMSRMNNARLIAGAVANNPNDLGVDFEPSCLVRTPSGNVYIPSGNLTSQPVSLHVTQQEQQEEQEKQQQQQQQQQKQKPKQNVNKRKYDDFRCGKCGQEPSYLALDWAVIFSKPNDFPVALGHCNFVQRHESVS</sequence>
<comment type="caution">
    <text evidence="2">The sequence shown here is derived from an EMBL/GenBank/DDBJ whole genome shotgun (WGS) entry which is preliminary data.</text>
</comment>
<accession>A0A484B914</accession>
<organism evidence="2 3">
    <name type="scientific">Drosophila navojoa</name>
    <name type="common">Fruit fly</name>
    <dbReference type="NCBI Taxonomy" id="7232"/>
    <lineage>
        <taxon>Eukaryota</taxon>
        <taxon>Metazoa</taxon>
        <taxon>Ecdysozoa</taxon>
        <taxon>Arthropoda</taxon>
        <taxon>Hexapoda</taxon>
        <taxon>Insecta</taxon>
        <taxon>Pterygota</taxon>
        <taxon>Neoptera</taxon>
        <taxon>Endopterygota</taxon>
        <taxon>Diptera</taxon>
        <taxon>Brachycera</taxon>
        <taxon>Muscomorpha</taxon>
        <taxon>Ephydroidea</taxon>
        <taxon>Drosophilidae</taxon>
        <taxon>Drosophila</taxon>
    </lineage>
</organism>
<proteinExistence type="predicted"/>
<name>A0A484B914_DRONA</name>
<dbReference type="OrthoDB" id="442731at2759"/>
<gene>
    <name evidence="2" type="ORF">AWZ03_009057</name>
</gene>
<dbReference type="STRING" id="7232.A0A484B914"/>